<gene>
    <name evidence="2" type="ORF">H4W19_04290</name>
</gene>
<organism evidence="2 3">
    <name type="scientific">Pseudoxanthomonas mexicana</name>
    <dbReference type="NCBI Taxonomy" id="128785"/>
    <lineage>
        <taxon>Bacteria</taxon>
        <taxon>Pseudomonadati</taxon>
        <taxon>Pseudomonadota</taxon>
        <taxon>Gammaproteobacteria</taxon>
        <taxon>Lysobacterales</taxon>
        <taxon>Lysobacteraceae</taxon>
        <taxon>Pseudoxanthomonas</taxon>
    </lineage>
</organism>
<dbReference type="RefSeq" id="WP_185896181.1">
    <property type="nucleotide sequence ID" value="NZ_CP060028.1"/>
</dbReference>
<evidence type="ECO:0000313" key="3">
    <source>
        <dbReference type="Proteomes" id="UP000515506"/>
    </source>
</evidence>
<dbReference type="Pfam" id="PF07179">
    <property type="entry name" value="SseB"/>
    <property type="match status" value="1"/>
</dbReference>
<protein>
    <submittedName>
        <fullName evidence="2">SseB family protein</fullName>
    </submittedName>
</protein>
<proteinExistence type="predicted"/>
<sequence length="254" mass="28398">MPRRPRMPPGRPGLPHHELEALLERSRLDPTEEPAFFRSLLDATVYIHVPVSDDSKHIRVVQFRHPDGFDAIPFFTSPQKAQFASSRAVRIVELCGHDLLSQTRGATLMLNPNDGGAVLYPEEIASLLDTGFMARVEKIEYSGLHIRPAANAPAWLEDAVRTSVQDADFVAEAYLLESNPSDRWNERPGLVIYLVVDHAFADRAARMVTAAVQPLCGHHDTVIDVMIHDVTQPLPDALVNVEMVPIYRRAEETQ</sequence>
<evidence type="ECO:0000259" key="1">
    <source>
        <dbReference type="Pfam" id="PF07179"/>
    </source>
</evidence>
<evidence type="ECO:0000313" key="2">
    <source>
        <dbReference type="EMBL" id="QND81016.1"/>
    </source>
</evidence>
<name>A0ABX6REP8_PSEMX</name>
<dbReference type="InterPro" id="IPR009839">
    <property type="entry name" value="SseB_N"/>
</dbReference>
<feature type="domain" description="SseB protein N-terminal" evidence="1">
    <location>
        <begin position="19"/>
        <end position="125"/>
    </location>
</feature>
<dbReference type="EMBL" id="CP060028">
    <property type="protein sequence ID" value="QND81016.1"/>
    <property type="molecule type" value="Genomic_DNA"/>
</dbReference>
<dbReference type="Proteomes" id="UP000515506">
    <property type="component" value="Chromosome"/>
</dbReference>
<reference evidence="2 3" key="1">
    <citation type="submission" date="2020-08" db="EMBL/GenBank/DDBJ databases">
        <title>Streptomycin resistant and MDR strain, P. mexicana.</title>
        <authorList>
            <person name="Ganesh-kumar S."/>
            <person name="Zhe T."/>
            <person name="Yu Z."/>
            <person name="Min Y."/>
        </authorList>
    </citation>
    <scope>NUCLEOTIDE SEQUENCE [LARGE SCALE GENOMIC DNA]</scope>
    <source>
        <strain evidence="2 3">GTZY</strain>
    </source>
</reference>
<keyword evidence="3" id="KW-1185">Reference proteome</keyword>
<accession>A0ABX6REP8</accession>